<reference evidence="2" key="1">
    <citation type="journal article" date="2020" name="G3 (Bethesda)">
        <title>High-Quality Assemblies for Three Invasive Social Wasps from the &lt;i&gt;Vespula&lt;/i&gt; Genus.</title>
        <authorList>
            <person name="Harrop T.W.R."/>
            <person name="Guhlin J."/>
            <person name="McLaughlin G.M."/>
            <person name="Permina E."/>
            <person name="Stockwell P."/>
            <person name="Gilligan J."/>
            <person name="Le Lec M.F."/>
            <person name="Gruber M.A.M."/>
            <person name="Quinn O."/>
            <person name="Lovegrove M."/>
            <person name="Duncan E.J."/>
            <person name="Remnant E.J."/>
            <person name="Van Eeckhoven J."/>
            <person name="Graham B."/>
            <person name="Knapp R.A."/>
            <person name="Langford K.W."/>
            <person name="Kronenberg Z."/>
            <person name="Press M.O."/>
            <person name="Eacker S.M."/>
            <person name="Wilson-Rankin E.E."/>
            <person name="Purcell J."/>
            <person name="Lester P.J."/>
            <person name="Dearden P.K."/>
        </authorList>
    </citation>
    <scope>NUCLEOTIDE SEQUENCE</scope>
    <source>
        <strain evidence="2">Linc-1</strain>
    </source>
</reference>
<gene>
    <name evidence="2" type="ORF">HZH68_000398</name>
</gene>
<protein>
    <submittedName>
        <fullName evidence="2">Uncharacterized protein</fullName>
    </submittedName>
</protein>
<feature type="region of interest" description="Disordered" evidence="1">
    <location>
        <begin position="132"/>
        <end position="180"/>
    </location>
</feature>
<dbReference type="EMBL" id="JACSDZ010000001">
    <property type="protein sequence ID" value="KAF7417745.1"/>
    <property type="molecule type" value="Genomic_DNA"/>
</dbReference>
<accession>A0A834NTH0</accession>
<keyword evidence="3" id="KW-1185">Reference proteome</keyword>
<sequence>MTSSFRWLTLPPNVELGLSDAIIPTQSKHYQITSTARRGSEESKGSFRAQKSSHDRVGSNWVGFYIGLQNPHGLAMTGVFATQRSTAITARYMDTAGWGLVPRLYRSVQWGNGTEPGMPGPCLILRTWMEHEKEKKEEKEEEEEEEDEDEDDEVDEEEKGEATTIRIAGISTFSRVGKLP</sequence>
<evidence type="ECO:0000313" key="3">
    <source>
        <dbReference type="Proteomes" id="UP000617340"/>
    </source>
</evidence>
<evidence type="ECO:0000256" key="1">
    <source>
        <dbReference type="SAM" id="MobiDB-lite"/>
    </source>
</evidence>
<feature type="compositionally biased region" description="Acidic residues" evidence="1">
    <location>
        <begin position="139"/>
        <end position="159"/>
    </location>
</feature>
<dbReference type="Proteomes" id="UP000617340">
    <property type="component" value="Unassembled WGS sequence"/>
</dbReference>
<dbReference type="AlphaFoldDB" id="A0A834NTH0"/>
<proteinExistence type="predicted"/>
<name>A0A834NTH0_VESGE</name>
<organism evidence="2 3">
    <name type="scientific">Vespula germanica</name>
    <name type="common">German yellow jacket</name>
    <name type="synonym">Paravespula germanica</name>
    <dbReference type="NCBI Taxonomy" id="30212"/>
    <lineage>
        <taxon>Eukaryota</taxon>
        <taxon>Metazoa</taxon>
        <taxon>Ecdysozoa</taxon>
        <taxon>Arthropoda</taxon>
        <taxon>Hexapoda</taxon>
        <taxon>Insecta</taxon>
        <taxon>Pterygota</taxon>
        <taxon>Neoptera</taxon>
        <taxon>Endopterygota</taxon>
        <taxon>Hymenoptera</taxon>
        <taxon>Apocrita</taxon>
        <taxon>Aculeata</taxon>
        <taxon>Vespoidea</taxon>
        <taxon>Vespidae</taxon>
        <taxon>Vespinae</taxon>
        <taxon>Vespula</taxon>
    </lineage>
</organism>
<comment type="caution">
    <text evidence="2">The sequence shown here is derived from an EMBL/GenBank/DDBJ whole genome shotgun (WGS) entry which is preliminary data.</text>
</comment>
<evidence type="ECO:0000313" key="2">
    <source>
        <dbReference type="EMBL" id="KAF7417745.1"/>
    </source>
</evidence>